<dbReference type="EMBL" id="PCTX01000018">
    <property type="protein sequence ID" value="PIP92302.1"/>
    <property type="molecule type" value="Genomic_DNA"/>
</dbReference>
<accession>A0A2H0ED15</accession>
<feature type="non-terminal residue" evidence="3">
    <location>
        <position position="133"/>
    </location>
</feature>
<dbReference type="InterPro" id="IPR004176">
    <property type="entry name" value="Clp_R_N"/>
</dbReference>
<sequence length="133" mass="14770">EALQNAQEIAARHNHGEFKAIHLLAALLMDESSLVRPVLLKAGINLEILSKRIDEALKKEPKIFSGANLAQLYLSQELMQVLDKSTKIASSQKDEFVSCEHLLLGILEIPSSASRILEEFGLRRETILRILAG</sequence>
<reference evidence="3 4" key="1">
    <citation type="submission" date="2017-09" db="EMBL/GenBank/DDBJ databases">
        <title>Depth-based differentiation of microbial function through sediment-hosted aquifers and enrichment of novel symbionts in the deep terrestrial subsurface.</title>
        <authorList>
            <person name="Probst A.J."/>
            <person name="Ladd B."/>
            <person name="Jarett J.K."/>
            <person name="Geller-Mcgrath D.E."/>
            <person name="Sieber C.M."/>
            <person name="Emerson J.B."/>
            <person name="Anantharaman K."/>
            <person name="Thomas B.C."/>
            <person name="Malmstrom R."/>
            <person name="Stieglmeier M."/>
            <person name="Klingl A."/>
            <person name="Woyke T."/>
            <person name="Ryan C.M."/>
            <person name="Banfield J.F."/>
        </authorList>
    </citation>
    <scope>NUCLEOTIDE SEQUENCE [LARGE SCALE GENOMIC DNA]</scope>
    <source>
        <strain evidence="3">CG18_big_fil_WC_8_21_14_2_50_39_7</strain>
    </source>
</reference>
<evidence type="ECO:0000256" key="1">
    <source>
        <dbReference type="PROSITE-ProRule" id="PRU01251"/>
    </source>
</evidence>
<organism evidence="3 4">
    <name type="scientific">Candidatus Wolfebacteria bacterium CG18_big_fil_WC_8_21_14_2_50_39_7</name>
    <dbReference type="NCBI Taxonomy" id="1975071"/>
    <lineage>
        <taxon>Bacteria</taxon>
        <taxon>Candidatus Wolfeibacteriota</taxon>
    </lineage>
</organism>
<protein>
    <submittedName>
        <fullName evidence="3">Type VI secretion system ATPase TssH</fullName>
    </submittedName>
</protein>
<dbReference type="Gene3D" id="1.10.1780.10">
    <property type="entry name" value="Clp, N-terminal domain"/>
    <property type="match status" value="1"/>
</dbReference>
<gene>
    <name evidence="3" type="ORF">COW77_00675</name>
</gene>
<evidence type="ECO:0000313" key="4">
    <source>
        <dbReference type="Proteomes" id="UP000229241"/>
    </source>
</evidence>
<dbReference type="PROSITE" id="PS51903">
    <property type="entry name" value="CLP_R"/>
    <property type="match status" value="1"/>
</dbReference>
<dbReference type="InterPro" id="IPR036628">
    <property type="entry name" value="Clp_N_dom_sf"/>
</dbReference>
<dbReference type="Proteomes" id="UP000229241">
    <property type="component" value="Unassembled WGS sequence"/>
</dbReference>
<dbReference type="AlphaFoldDB" id="A0A2H0ED15"/>
<dbReference type="SUPFAM" id="SSF81923">
    <property type="entry name" value="Double Clp-N motif"/>
    <property type="match status" value="1"/>
</dbReference>
<proteinExistence type="predicted"/>
<name>A0A2H0ED15_9BACT</name>
<dbReference type="Pfam" id="PF02861">
    <property type="entry name" value="Clp_N"/>
    <property type="match status" value="1"/>
</dbReference>
<evidence type="ECO:0000259" key="2">
    <source>
        <dbReference type="PROSITE" id="PS51903"/>
    </source>
</evidence>
<feature type="non-terminal residue" evidence="3">
    <location>
        <position position="1"/>
    </location>
</feature>
<feature type="domain" description="Clp R" evidence="2">
    <location>
        <begin position="1"/>
        <end position="133"/>
    </location>
</feature>
<comment type="caution">
    <text evidence="3">The sequence shown here is derived from an EMBL/GenBank/DDBJ whole genome shotgun (WGS) entry which is preliminary data.</text>
</comment>
<evidence type="ECO:0000313" key="3">
    <source>
        <dbReference type="EMBL" id="PIP92302.1"/>
    </source>
</evidence>
<keyword evidence="1" id="KW-0677">Repeat</keyword>